<reference evidence="10" key="2">
    <citation type="submission" date="2020-05" db="UniProtKB">
        <authorList>
            <consortium name="EnsemblMetazoa"/>
        </authorList>
    </citation>
    <scope>IDENTIFICATION</scope>
    <source>
        <strain evidence="10">Aabys</strain>
    </source>
</reference>
<dbReference type="EMBL" id="KA647062">
    <property type="protein sequence ID" value="AFP61691.1"/>
    <property type="molecule type" value="mRNA"/>
</dbReference>
<accession>T1PE61</accession>
<keyword evidence="5" id="KW-0677">Repeat</keyword>
<dbReference type="STRING" id="7370.T1PE61"/>
<dbReference type="OrthoDB" id="543373at2759"/>
<dbReference type="GO" id="GO:0005634">
    <property type="term" value="C:nucleus"/>
    <property type="evidence" value="ECO:0007669"/>
    <property type="project" value="UniProtKB-SubCell"/>
</dbReference>
<proteinExistence type="evidence at transcript level"/>
<keyword evidence="3" id="KW-0813">Transport</keyword>
<organism evidence="9">
    <name type="scientific">Musca domestica</name>
    <name type="common">House fly</name>
    <dbReference type="NCBI Taxonomy" id="7370"/>
    <lineage>
        <taxon>Eukaryota</taxon>
        <taxon>Metazoa</taxon>
        <taxon>Ecdysozoa</taxon>
        <taxon>Arthropoda</taxon>
        <taxon>Hexapoda</taxon>
        <taxon>Insecta</taxon>
        <taxon>Pterygota</taxon>
        <taxon>Neoptera</taxon>
        <taxon>Endopterygota</taxon>
        <taxon>Diptera</taxon>
        <taxon>Brachycera</taxon>
        <taxon>Muscomorpha</taxon>
        <taxon>Muscoidea</taxon>
        <taxon>Muscidae</taxon>
        <taxon>Musca</taxon>
    </lineage>
</organism>
<evidence type="ECO:0000256" key="2">
    <source>
        <dbReference type="ARBA" id="ARBA00004496"/>
    </source>
</evidence>
<reference evidence="12" key="3">
    <citation type="submission" date="2025-04" db="UniProtKB">
        <authorList>
            <consortium name="RefSeq"/>
        </authorList>
    </citation>
    <scope>IDENTIFICATION</scope>
    <source>
        <strain evidence="12">Aabys</strain>
    </source>
</reference>
<protein>
    <submittedName>
        <fullName evidence="9">HEAT repeat protein</fullName>
    </submittedName>
    <submittedName>
        <fullName evidence="12">Importin-5</fullName>
    </submittedName>
</protein>
<dbReference type="RefSeq" id="XP_005178323.1">
    <property type="nucleotide sequence ID" value="XM_005178266.3"/>
</dbReference>
<evidence type="ECO:0000256" key="4">
    <source>
        <dbReference type="ARBA" id="ARBA00022490"/>
    </source>
</evidence>
<evidence type="ECO:0000313" key="11">
    <source>
        <dbReference type="Proteomes" id="UP001652621"/>
    </source>
</evidence>
<comment type="subcellular location">
    <subcellularLocation>
        <location evidence="2">Cytoplasm</location>
    </subcellularLocation>
    <subcellularLocation>
        <location evidence="1">Nucleus</location>
    </subcellularLocation>
</comment>
<dbReference type="Pfam" id="PF18816">
    <property type="entry name" value="Importin_rep_5"/>
    <property type="match status" value="1"/>
</dbReference>
<evidence type="ECO:0000313" key="10">
    <source>
        <dbReference type="EnsemblMetazoa" id="MDOA010214-PA"/>
    </source>
</evidence>
<evidence type="ECO:0000256" key="5">
    <source>
        <dbReference type="ARBA" id="ARBA00022737"/>
    </source>
</evidence>
<reference evidence="9" key="1">
    <citation type="submission" date="2012-08" db="EMBL/GenBank/DDBJ databases">
        <title>Transcriptome of adult Musca domestica launches a platform for comparative house fly gene expression and characterization of differential gene expression among resistant and susceptible house flies.</title>
        <authorList>
            <person name="Liu N."/>
            <person name="Zhang L."/>
            <person name="Li M."/>
            <person name="Reid W."/>
        </authorList>
    </citation>
    <scope>NUCLEOTIDE SEQUENCE</scope>
    <source>
        <strain evidence="9">ALHF</strain>
        <tissue evidence="9">Whole body</tissue>
    </source>
</reference>
<dbReference type="Pfam" id="PF18808">
    <property type="entry name" value="Importin_rep_4"/>
    <property type="match status" value="1"/>
</dbReference>
<keyword evidence="6" id="KW-0653">Protein transport</keyword>
<dbReference type="GO" id="GO:0006606">
    <property type="term" value="P:protein import into nucleus"/>
    <property type="evidence" value="ECO:0007669"/>
    <property type="project" value="InterPro"/>
</dbReference>
<dbReference type="SUPFAM" id="SSF48371">
    <property type="entry name" value="ARM repeat"/>
    <property type="match status" value="1"/>
</dbReference>
<dbReference type="KEGG" id="mde:101893793"/>
<evidence type="ECO:0000313" key="9">
    <source>
        <dbReference type="EMBL" id="AFP61691.1"/>
    </source>
</evidence>
<evidence type="ECO:0000256" key="6">
    <source>
        <dbReference type="ARBA" id="ARBA00022927"/>
    </source>
</evidence>
<dbReference type="EMBL" id="KA649516">
    <property type="protein sequence ID" value="AFP64145.1"/>
    <property type="molecule type" value="mRNA"/>
</dbReference>
<dbReference type="Pfam" id="PF02985">
    <property type="entry name" value="HEAT"/>
    <property type="match status" value="1"/>
</dbReference>
<dbReference type="InterPro" id="IPR000357">
    <property type="entry name" value="HEAT"/>
</dbReference>
<dbReference type="EnsemblMetazoa" id="MDOA010214-RA">
    <property type="protein sequence ID" value="MDOA010214-PA"/>
    <property type="gene ID" value="MDOA010214"/>
</dbReference>
<evidence type="ECO:0000313" key="12">
    <source>
        <dbReference type="RefSeq" id="XP_005178323.1"/>
    </source>
</evidence>
<evidence type="ECO:0000256" key="1">
    <source>
        <dbReference type="ARBA" id="ARBA00004123"/>
    </source>
</evidence>
<dbReference type="InterPro" id="IPR041653">
    <property type="entry name" value="Importin_rep_4"/>
</dbReference>
<evidence type="ECO:0000256" key="7">
    <source>
        <dbReference type="ARBA" id="ARBA00023242"/>
    </source>
</evidence>
<evidence type="ECO:0000259" key="8">
    <source>
        <dbReference type="Pfam" id="PF25780"/>
    </source>
</evidence>
<dbReference type="Pfam" id="PF25780">
    <property type="entry name" value="TPR_IPO5"/>
    <property type="match status" value="1"/>
</dbReference>
<name>T1PE61_MUSDO</name>
<dbReference type="eggNOG" id="KOG2171">
    <property type="taxonomic scope" value="Eukaryota"/>
</dbReference>
<keyword evidence="11" id="KW-1185">Reference proteome</keyword>
<dbReference type="InterPro" id="IPR041389">
    <property type="entry name" value="Importin_rep_6"/>
</dbReference>
<keyword evidence="4" id="KW-0963">Cytoplasm</keyword>
<dbReference type="Pfam" id="PF13513">
    <property type="entry name" value="HEAT_EZ"/>
    <property type="match status" value="1"/>
</dbReference>
<dbReference type="InterPro" id="IPR040928">
    <property type="entry name" value="Importin_rep_5"/>
</dbReference>
<evidence type="ECO:0000256" key="3">
    <source>
        <dbReference type="ARBA" id="ARBA00022448"/>
    </source>
</evidence>
<gene>
    <name evidence="10" type="primary">101893793</name>
    <name evidence="12" type="synonym">LOC101893793</name>
</gene>
<feature type="domain" description="IPO4/5-like TPR repeats" evidence="8">
    <location>
        <begin position="100"/>
        <end position="260"/>
    </location>
</feature>
<dbReference type="Pfam" id="PF18829">
    <property type="entry name" value="Importin_rep_6"/>
    <property type="match status" value="1"/>
</dbReference>
<dbReference type="Proteomes" id="UP001652621">
    <property type="component" value="Unplaced"/>
</dbReference>
<dbReference type="InterPro" id="IPR011989">
    <property type="entry name" value="ARM-like"/>
</dbReference>
<keyword evidence="7" id="KW-0539">Nucleus</keyword>
<dbReference type="InterPro" id="IPR057672">
    <property type="entry name" value="TPR_IPO4/5"/>
</dbReference>
<sequence length="1105" mass="123914">MTMAADQFNQILNSLLSTDNEVRQQAEDAYNNVPREVKVTHLLATIHNGHQSEEARQMAAVLLRRLFSSEFLEFYKELPQEAQGQLLQQILLAVQQDVTPNLRRKICEVVAEAARNLIDEDGNNQWPDFLQFLFQCANSPSAQLQESALRIFASVPSIFGNDEAQYMDLIKQMLTKSMEPSADVEVRFQAVRAVGAFILRHDKEKEAVIYKQFADLLPRMIMITAESIEAQDDQSLLKLLIDMTETCPKFLRPQLEVIFEICMKVFSSQDVEDSWRHLVLEVMVSLSENAPAMVRKRAEKYIVALIPLVLQMMTDMEDDEDWATSDSVTEDDNSDNNVIAESSLDRLACGLGGKCVLPNVMNALPAMLGHSDWKQRYAALMAISAIGEGCHKQMEAMLEQVMAGVLNFLRDPHPRVRYAACNAIGQMSTDFAPTFEKKFHEQVVPGLLSLLDDVQNPRVQAHAGAALVNFSEDCPKNILTRYLDGIMGKLEAVLNSKFKELVEKGNKLVLEQIVTTIASVADTCEKEFVTYYDRLMPCLKFIIQNANSEELRMLRGKTIECVSLIGLAVGREKFITDAGEVMDMLLKTHSEGDLADDDPQTSYLITAWARMCKILGKQFEQYLPLVMGPVMRTAAMKPEVALLDNDEVEDIEGDVDWSFINLGEQQNFAIRTAGMEDKASACEMLVCYARELKEGFADYAEEVVRLMVPMLKFYFHDGVRTAAAESLPCLLDCAKIKGPQYLEGMWLYICPELLKVIVSEPEADVQAELLNSLAKCIETLGPNCLNDDAMKQVLEIIAKYMEEHFERADKRLQARNEEDYDDGVEEELAEQDDTDTYILSKIVDILHALFLTHKVQFLPHFDQIAQNFVKLLDPSRSWSDRQWGLCTFDDVIEFCGPACAAYQQFFTPALLQYVTDKSPEVRQAATYGCGVLGQFGGEQFAVTCAQIIPLLVQVVNDPKSREPENINPTENAISAVTKILKYNKSALPNVDEIINVWFSWLPVTEDSDEAPHIYGYLCELIQANHPIILGANNCNLPRIVSIIAQAFANKVVAAISDVGSRMLGIVKQVESNPEVFQACASQLTPEMQHALQEAIRELALASAQG</sequence>
<dbReference type="VEuPathDB" id="VectorBase:MDOMA2_007184"/>
<dbReference type="GO" id="GO:0005737">
    <property type="term" value="C:cytoplasm"/>
    <property type="evidence" value="ECO:0007669"/>
    <property type="project" value="UniProtKB-SubCell"/>
</dbReference>
<dbReference type="AlphaFoldDB" id="T1PE61"/>
<dbReference type="VEuPathDB" id="VectorBase:MDOA010214"/>
<dbReference type="Gene3D" id="1.25.10.10">
    <property type="entry name" value="Leucine-rich Repeat Variant"/>
    <property type="match status" value="1"/>
</dbReference>
<dbReference type="InterPro" id="IPR016024">
    <property type="entry name" value="ARM-type_fold"/>
</dbReference>
<dbReference type="PANTHER" id="PTHR10527">
    <property type="entry name" value="IMPORTIN BETA"/>
    <property type="match status" value="1"/>
</dbReference>
<dbReference type="InterPro" id="IPR040122">
    <property type="entry name" value="Importin_beta"/>
</dbReference>